<evidence type="ECO:0000313" key="2">
    <source>
        <dbReference type="Proteomes" id="UP000243081"/>
    </source>
</evidence>
<evidence type="ECO:0000313" key="1">
    <source>
        <dbReference type="EMBL" id="OAQ95664.1"/>
    </source>
</evidence>
<protein>
    <submittedName>
        <fullName evidence="1">Uncharacterized protein</fullName>
    </submittedName>
</protein>
<dbReference type="EMBL" id="LUKN01004709">
    <property type="protein sequence ID" value="OAQ95664.1"/>
    <property type="molecule type" value="Genomic_DNA"/>
</dbReference>
<comment type="caution">
    <text evidence="1">The sequence shown here is derived from an EMBL/GenBank/DDBJ whole genome shotgun (WGS) entry which is preliminary data.</text>
</comment>
<name>A0A179I097_CORDF</name>
<gene>
    <name evidence="1" type="ORF">LLEC1_05791</name>
</gene>
<proteinExistence type="predicted"/>
<reference evidence="1 2" key="1">
    <citation type="submission" date="2016-03" db="EMBL/GenBank/DDBJ databases">
        <title>Fine-scale spatial genetic structure of a fungal parasite of coffee scale insects.</title>
        <authorList>
            <person name="Jackson D."/>
            <person name="Zemenick K.A."/>
            <person name="Malloure B."/>
            <person name="Quandt C.A."/>
            <person name="James T.Y."/>
        </authorList>
    </citation>
    <scope>NUCLEOTIDE SEQUENCE [LARGE SCALE GENOMIC DNA]</scope>
    <source>
        <strain evidence="1 2">UM487</strain>
    </source>
</reference>
<dbReference type="Proteomes" id="UP000243081">
    <property type="component" value="Unassembled WGS sequence"/>
</dbReference>
<dbReference type="AlphaFoldDB" id="A0A179I097"/>
<accession>A0A179I097</accession>
<keyword evidence="2" id="KW-1185">Reference proteome</keyword>
<organism evidence="1 2">
    <name type="scientific">Cordyceps confragosa</name>
    <name type="common">Lecanicillium lecanii</name>
    <dbReference type="NCBI Taxonomy" id="2714763"/>
    <lineage>
        <taxon>Eukaryota</taxon>
        <taxon>Fungi</taxon>
        <taxon>Dikarya</taxon>
        <taxon>Ascomycota</taxon>
        <taxon>Pezizomycotina</taxon>
        <taxon>Sordariomycetes</taxon>
        <taxon>Hypocreomycetidae</taxon>
        <taxon>Hypocreales</taxon>
        <taxon>Cordycipitaceae</taxon>
        <taxon>Akanthomyces</taxon>
    </lineage>
</organism>
<sequence length="71" mass="8011">MDPQPLQRLVVDVQLHHGIGAGRWTDFEHCYYLLRHNVPRSFCAAVNTLDATYTAILKTVPENGTFGPATW</sequence>